<dbReference type="EMBL" id="LS483452">
    <property type="protein sequence ID" value="SQH77234.1"/>
    <property type="molecule type" value="Genomic_DNA"/>
</dbReference>
<evidence type="ECO:0000256" key="1">
    <source>
        <dbReference type="SAM" id="Phobius"/>
    </source>
</evidence>
<keyword evidence="1" id="KW-0472">Membrane</keyword>
<dbReference type="PANTHER" id="PTHR47495">
    <property type="entry name" value="ALDEHYDE DEHYDROGENASE"/>
    <property type="match status" value="1"/>
</dbReference>
<dbReference type="PANTHER" id="PTHR47495:SF3">
    <property type="entry name" value="BLR6219 PROTEIN"/>
    <property type="match status" value="1"/>
</dbReference>
<protein>
    <recommendedName>
        <fullName evidence="2">Aldehyde oxidase/xanthine dehydrogenase second molybdopterin binding domain-containing protein</fullName>
    </recommendedName>
</protein>
<keyword evidence="1" id="KW-1133">Transmembrane helix</keyword>
<evidence type="ECO:0000313" key="4">
    <source>
        <dbReference type="Proteomes" id="UP000250123"/>
    </source>
</evidence>
<name>A0A330M755_9GAMM</name>
<evidence type="ECO:0000259" key="2">
    <source>
        <dbReference type="Pfam" id="PF20256"/>
    </source>
</evidence>
<evidence type="ECO:0000313" key="3">
    <source>
        <dbReference type="EMBL" id="SQH77234.1"/>
    </source>
</evidence>
<feature type="domain" description="Aldehyde oxidase/xanthine dehydrogenase second molybdopterin binding" evidence="2">
    <location>
        <begin position="34"/>
        <end position="84"/>
    </location>
</feature>
<dbReference type="GO" id="GO:0016491">
    <property type="term" value="F:oxidoreductase activity"/>
    <property type="evidence" value="ECO:0007669"/>
    <property type="project" value="InterPro"/>
</dbReference>
<gene>
    <name evidence="3" type="ORF">SHEWBE_3271</name>
</gene>
<dbReference type="InterPro" id="IPR052516">
    <property type="entry name" value="N-heterocyclic_Hydroxylase"/>
</dbReference>
<feature type="transmembrane region" description="Helical" evidence="1">
    <location>
        <begin position="83"/>
        <end position="104"/>
    </location>
</feature>
<dbReference type="Gene3D" id="3.30.365.10">
    <property type="entry name" value="Aldehyde oxidase/xanthine dehydrogenase, molybdopterin binding domain"/>
    <property type="match status" value="1"/>
</dbReference>
<dbReference type="InterPro" id="IPR037165">
    <property type="entry name" value="AldOxase/xan_DH_Mopterin-bd_sf"/>
</dbReference>
<reference evidence="4" key="1">
    <citation type="submission" date="2018-06" db="EMBL/GenBank/DDBJ databases">
        <authorList>
            <person name="Cea G.-C."/>
            <person name="William W."/>
        </authorList>
    </citation>
    <scope>NUCLEOTIDE SEQUENCE [LARGE SCALE GENOMIC DNA]</scope>
    <source>
        <strain evidence="4">DB21MT-2</strain>
    </source>
</reference>
<sequence>MDIGRYRGVIDAVEQAMEKAGTAANNQGWGFAVHRSFTAFVATALLVKVSEDKQLKVLKAISAIDAGTVVNPDRVKSQTEGAVMLRLNFSLITTNFILVLLLQISF</sequence>
<dbReference type="InterPro" id="IPR046867">
    <property type="entry name" value="AldOxase/xan_DH_MoCoBD2"/>
</dbReference>
<dbReference type="Pfam" id="PF20256">
    <property type="entry name" value="MoCoBD_2"/>
    <property type="match status" value="1"/>
</dbReference>
<dbReference type="Proteomes" id="UP000250123">
    <property type="component" value="Chromosome SHEWBE"/>
</dbReference>
<accession>A0A330M755</accession>
<proteinExistence type="predicted"/>
<keyword evidence="1" id="KW-0812">Transmembrane</keyword>
<dbReference type="KEGG" id="sbk:SHEWBE_3271"/>
<dbReference type="AlphaFoldDB" id="A0A330M755"/>
<organism evidence="3 4">
    <name type="scientific">Shewanella benthica</name>
    <dbReference type="NCBI Taxonomy" id="43661"/>
    <lineage>
        <taxon>Bacteria</taxon>
        <taxon>Pseudomonadati</taxon>
        <taxon>Pseudomonadota</taxon>
        <taxon>Gammaproteobacteria</taxon>
        <taxon>Alteromonadales</taxon>
        <taxon>Shewanellaceae</taxon>
        <taxon>Shewanella</taxon>
    </lineage>
</organism>
<dbReference type="SUPFAM" id="SSF56003">
    <property type="entry name" value="Molybdenum cofactor-binding domain"/>
    <property type="match status" value="1"/>
</dbReference>